<proteinExistence type="predicted"/>
<accession>A0A382ZTC7</accession>
<protein>
    <submittedName>
        <fullName evidence="1">Uncharacterized protein</fullName>
    </submittedName>
</protein>
<feature type="non-terminal residue" evidence="1">
    <location>
        <position position="1"/>
    </location>
</feature>
<organism evidence="1">
    <name type="scientific">marine metagenome</name>
    <dbReference type="NCBI Taxonomy" id="408172"/>
    <lineage>
        <taxon>unclassified sequences</taxon>
        <taxon>metagenomes</taxon>
        <taxon>ecological metagenomes</taxon>
    </lineage>
</organism>
<dbReference type="EMBL" id="UINC01186472">
    <property type="protein sequence ID" value="SVD98711.1"/>
    <property type="molecule type" value="Genomic_DNA"/>
</dbReference>
<sequence length="71" mass="8177">INMYERLRDFFVPSAVLDDIFSKEDDILILENAWQLLLKDGLSDDETAGKIAKLVFKETGMEPDQSLEEEK</sequence>
<name>A0A382ZTC7_9ZZZZ</name>
<reference evidence="1" key="1">
    <citation type="submission" date="2018-05" db="EMBL/GenBank/DDBJ databases">
        <authorList>
            <person name="Lanie J.A."/>
            <person name="Ng W.-L."/>
            <person name="Kazmierczak K.M."/>
            <person name="Andrzejewski T.M."/>
            <person name="Davidsen T.M."/>
            <person name="Wayne K.J."/>
            <person name="Tettelin H."/>
            <person name="Glass J.I."/>
            <person name="Rusch D."/>
            <person name="Podicherti R."/>
            <person name="Tsui H.-C.T."/>
            <person name="Winkler M.E."/>
        </authorList>
    </citation>
    <scope>NUCLEOTIDE SEQUENCE</scope>
</reference>
<dbReference type="AlphaFoldDB" id="A0A382ZTC7"/>
<gene>
    <name evidence="1" type="ORF">METZ01_LOCUS451565</name>
</gene>
<evidence type="ECO:0000313" key="1">
    <source>
        <dbReference type="EMBL" id="SVD98711.1"/>
    </source>
</evidence>